<proteinExistence type="predicted"/>
<dbReference type="AlphaFoldDB" id="A0A521DLW1"/>
<accession>A0A521DLW1</accession>
<gene>
    <name evidence="1" type="ORF">SAMN06265349_103380</name>
</gene>
<dbReference type="Proteomes" id="UP000317289">
    <property type="component" value="Unassembled WGS sequence"/>
</dbReference>
<organism evidence="1 2">
    <name type="scientific">Flavobacterium resistens</name>
    <dbReference type="NCBI Taxonomy" id="443612"/>
    <lineage>
        <taxon>Bacteria</taxon>
        <taxon>Pseudomonadati</taxon>
        <taxon>Bacteroidota</taxon>
        <taxon>Flavobacteriia</taxon>
        <taxon>Flavobacteriales</taxon>
        <taxon>Flavobacteriaceae</taxon>
        <taxon>Flavobacterium</taxon>
    </lineage>
</organism>
<reference evidence="1 2" key="1">
    <citation type="submission" date="2017-05" db="EMBL/GenBank/DDBJ databases">
        <authorList>
            <person name="Varghese N."/>
            <person name="Submissions S."/>
        </authorList>
    </citation>
    <scope>NUCLEOTIDE SEQUENCE [LARGE SCALE GENOMIC DNA]</scope>
    <source>
        <strain evidence="1 2">DSM 19382</strain>
    </source>
</reference>
<evidence type="ECO:0000313" key="1">
    <source>
        <dbReference type="EMBL" id="SMO72714.1"/>
    </source>
</evidence>
<evidence type="ECO:0000313" key="2">
    <source>
        <dbReference type="Proteomes" id="UP000317289"/>
    </source>
</evidence>
<protein>
    <submittedName>
        <fullName evidence="1">Uncharacterized protein</fullName>
    </submittedName>
</protein>
<sequence length="35" mass="3974">MIADSKPKTLISLVSGEAFLKRLKKNQKNTIWTRG</sequence>
<dbReference type="EMBL" id="FXTA01000003">
    <property type="protein sequence ID" value="SMO72714.1"/>
    <property type="molecule type" value="Genomic_DNA"/>
</dbReference>
<name>A0A521DLW1_9FLAO</name>